<dbReference type="GO" id="GO:0003677">
    <property type="term" value="F:DNA binding"/>
    <property type="evidence" value="ECO:0007669"/>
    <property type="project" value="InterPro"/>
</dbReference>
<organism evidence="2 3">
    <name type="scientific">Nocardia farcinica (strain IFM 10152)</name>
    <dbReference type="NCBI Taxonomy" id="247156"/>
    <lineage>
        <taxon>Bacteria</taxon>
        <taxon>Bacillati</taxon>
        <taxon>Actinomycetota</taxon>
        <taxon>Actinomycetes</taxon>
        <taxon>Mycobacteriales</taxon>
        <taxon>Nocardiaceae</taxon>
        <taxon>Nocardia</taxon>
    </lineage>
</organism>
<evidence type="ECO:0000313" key="3">
    <source>
        <dbReference type="Proteomes" id="UP000006820"/>
    </source>
</evidence>
<keyword evidence="3" id="KW-1185">Reference proteome</keyword>
<dbReference type="InterPro" id="IPR010982">
    <property type="entry name" value="Lambda_DNA-bd_dom_sf"/>
</dbReference>
<evidence type="ECO:0000313" key="2">
    <source>
        <dbReference type="EMBL" id="BAD58671.1"/>
    </source>
</evidence>
<proteinExistence type="predicted"/>
<reference evidence="2 3" key="1">
    <citation type="journal article" date="2004" name="Proc. Natl. Acad. Sci. U.S.A.">
        <title>The complete genomic sequence of Nocardia farcinica IFM 10152.</title>
        <authorList>
            <person name="Ishikawa J."/>
            <person name="Yamashita A."/>
            <person name="Mikami Y."/>
            <person name="Hoshino Y."/>
            <person name="Kurita H."/>
            <person name="Hotta K."/>
            <person name="Shiba T."/>
            <person name="Hattori M."/>
        </authorList>
    </citation>
    <scope>NUCLEOTIDE SEQUENCE [LARGE SCALE GENOMIC DNA]</scope>
    <source>
        <strain evidence="2 3">IFM 10152</strain>
    </source>
</reference>
<dbReference type="STRING" id="247156.NFA_38230"/>
<dbReference type="PROSITE" id="PS50943">
    <property type="entry name" value="HTH_CROC1"/>
    <property type="match status" value="1"/>
</dbReference>
<dbReference type="AlphaFoldDB" id="Q5YT20"/>
<dbReference type="SUPFAM" id="SSF47413">
    <property type="entry name" value="lambda repressor-like DNA-binding domains"/>
    <property type="match status" value="1"/>
</dbReference>
<gene>
    <name evidence="2" type="ordered locus">NFA_38230</name>
</gene>
<name>Q5YT20_NOCFA</name>
<protein>
    <recommendedName>
        <fullName evidence="1">HTH cro/C1-type domain-containing protein</fullName>
    </recommendedName>
</protein>
<evidence type="ECO:0000259" key="1">
    <source>
        <dbReference type="PROSITE" id="PS50943"/>
    </source>
</evidence>
<dbReference type="KEGG" id="nfa:NFA_38230"/>
<dbReference type="Proteomes" id="UP000006820">
    <property type="component" value="Chromosome"/>
</dbReference>
<sequence>MSLDALASLIPYSKSALCYYETGRRNPTTDVIAWHARCFGGDLDLACDTWSSALDAMGGVRSGRTRTVARDIRAVLEPHRDIPHMRAIDDRAARCPAASTA</sequence>
<dbReference type="EMBL" id="AP006618">
    <property type="protein sequence ID" value="BAD58671.1"/>
    <property type="molecule type" value="Genomic_DNA"/>
</dbReference>
<dbReference type="HOGENOM" id="CLU_2288608_0_0_11"/>
<feature type="domain" description="HTH cro/C1-type" evidence="1">
    <location>
        <begin position="1"/>
        <end position="46"/>
    </location>
</feature>
<dbReference type="InterPro" id="IPR001387">
    <property type="entry name" value="Cro/C1-type_HTH"/>
</dbReference>
<accession>Q5YT20</accession>